<dbReference type="RefSeq" id="WP_112121083.1">
    <property type="nucleotide sequence ID" value="NZ_PRLF01000003.1"/>
</dbReference>
<comment type="caution">
    <text evidence="1">The sequence shown here is derived from an EMBL/GenBank/DDBJ whole genome shotgun (WGS) entry which is preliminary data.</text>
</comment>
<dbReference type="Proteomes" id="UP000250550">
    <property type="component" value="Unassembled WGS sequence"/>
</dbReference>
<protein>
    <submittedName>
        <fullName evidence="1">Uncharacterized protein</fullName>
    </submittedName>
</protein>
<organism evidence="1 2">
    <name type="scientific">Faecalibacterium prausnitzii</name>
    <dbReference type="NCBI Taxonomy" id="853"/>
    <lineage>
        <taxon>Bacteria</taxon>
        <taxon>Bacillati</taxon>
        <taxon>Bacillota</taxon>
        <taxon>Clostridia</taxon>
        <taxon>Eubacteriales</taxon>
        <taxon>Oscillospiraceae</taxon>
        <taxon>Faecalibacterium</taxon>
    </lineage>
</organism>
<evidence type="ECO:0000313" key="2">
    <source>
        <dbReference type="Proteomes" id="UP000250550"/>
    </source>
</evidence>
<sequence length="68" mass="7586">MSNNPIVLKSNRLSDECIGTVRLTPEAEKVVRRLRAKTSLPIRQIVSEIIVQAENLIDIEGPDDDAED</sequence>
<name>A0A329UV95_9FIRM</name>
<accession>A0A329UV95</accession>
<gene>
    <name evidence="1" type="ORF">C4N21_04030</name>
</gene>
<evidence type="ECO:0000313" key="1">
    <source>
        <dbReference type="EMBL" id="RAW66481.1"/>
    </source>
</evidence>
<dbReference type="EMBL" id="PRLF01000003">
    <property type="protein sequence ID" value="RAW66481.1"/>
    <property type="molecule type" value="Genomic_DNA"/>
</dbReference>
<proteinExistence type="predicted"/>
<dbReference type="AlphaFoldDB" id="A0A329UV95"/>
<reference evidence="1 2" key="1">
    <citation type="submission" date="2018-02" db="EMBL/GenBank/DDBJ databases">
        <title>Complete genome sequencing of Faecalibacterium prausnitzii strains isolated from the human gut.</title>
        <authorList>
            <person name="Fitzgerald B.C."/>
            <person name="Shkoporov A.N."/>
            <person name="Ross P.R."/>
            <person name="Hill C."/>
        </authorList>
    </citation>
    <scope>NUCLEOTIDE SEQUENCE [LARGE SCALE GENOMIC DNA]</scope>
    <source>
        <strain evidence="1 2">APC924/119</strain>
    </source>
</reference>